<dbReference type="RefSeq" id="WP_009186459.1">
    <property type="nucleotide sequence ID" value="NZ_AMGM01000079.1"/>
</dbReference>
<comment type="caution">
    <text evidence="2">The sequence shown here is derived from an EMBL/GenBank/DDBJ whole genome shotgun (WGS) entry which is preliminary data.</text>
</comment>
<keyword evidence="1" id="KW-0812">Transmembrane</keyword>
<keyword evidence="1" id="KW-0472">Membrane</keyword>
<sequence length="194" mass="22496">MKNNKDSNKEQLGDFDAVNAPKENRVKKFFLNNKLVILLLILLVFVFAWGQIKLHNATKETDKKIEEINVSYSLKFDSLQLASKERMSKVFSWSVRSELIRENVEQVAVLINNYVQEEGVKNVKLINPTSQMVVLSTNKRDENRAFEFPELLNLNQLEVQQTEETLMHLIPIMGLNQRMAILVVEYISEKNVTK</sequence>
<keyword evidence="3" id="KW-1185">Reference proteome</keyword>
<evidence type="ECO:0000256" key="1">
    <source>
        <dbReference type="SAM" id="Phobius"/>
    </source>
</evidence>
<name>K1LC43_CECL9</name>
<evidence type="ECO:0000313" key="3">
    <source>
        <dbReference type="Proteomes" id="UP000004478"/>
    </source>
</evidence>
<evidence type="ECO:0000313" key="2">
    <source>
        <dbReference type="EMBL" id="EKB47948.1"/>
    </source>
</evidence>
<feature type="transmembrane region" description="Helical" evidence="1">
    <location>
        <begin position="35"/>
        <end position="52"/>
    </location>
</feature>
<proteinExistence type="predicted"/>
<gene>
    <name evidence="2" type="ORF">B879_03442</name>
</gene>
<dbReference type="OrthoDB" id="8545326at2"/>
<protein>
    <submittedName>
        <fullName evidence="2">Uncharacterized protein</fullName>
    </submittedName>
</protein>
<organism evidence="2 3">
    <name type="scientific">Cecembia lonarensis (strain CCUG 58316 / KCTC 22772 / LW9)</name>
    <dbReference type="NCBI Taxonomy" id="1225176"/>
    <lineage>
        <taxon>Bacteria</taxon>
        <taxon>Pseudomonadati</taxon>
        <taxon>Bacteroidota</taxon>
        <taxon>Cytophagia</taxon>
        <taxon>Cytophagales</taxon>
        <taxon>Cyclobacteriaceae</taxon>
        <taxon>Cecembia</taxon>
    </lineage>
</organism>
<keyword evidence="1" id="KW-1133">Transmembrane helix</keyword>
<dbReference type="Proteomes" id="UP000004478">
    <property type="component" value="Unassembled WGS sequence"/>
</dbReference>
<dbReference type="AlphaFoldDB" id="K1LC43"/>
<dbReference type="EMBL" id="AMGM01000079">
    <property type="protein sequence ID" value="EKB47948.1"/>
    <property type="molecule type" value="Genomic_DNA"/>
</dbReference>
<reference evidence="2 3" key="1">
    <citation type="journal article" date="2012" name="J. Bacteriol.">
        <title>Draft Genome Sequence of Cecembia lonarensis Strain LW9T, Isolated from Lonar Lake, a Haloalkaline Lake in India.</title>
        <authorList>
            <person name="Shivaji S."/>
            <person name="Ara S."/>
            <person name="Singh A."/>
            <person name="Pinnaka A.K."/>
        </authorList>
    </citation>
    <scope>NUCLEOTIDE SEQUENCE [LARGE SCALE GENOMIC DNA]</scope>
    <source>
        <strain evidence="2 3">LW9</strain>
    </source>
</reference>
<accession>K1LC43</accession>